<proteinExistence type="predicted"/>
<name>A0A1X7VSD8_AMPQE</name>
<dbReference type="InParanoid" id="A0A1X7VSD8"/>
<evidence type="ECO:0000313" key="1">
    <source>
        <dbReference type="EnsemblMetazoa" id="Aqu2.1.43007_001"/>
    </source>
</evidence>
<reference evidence="1" key="1">
    <citation type="submission" date="2017-05" db="UniProtKB">
        <authorList>
            <consortium name="EnsemblMetazoa"/>
        </authorList>
    </citation>
    <scope>IDENTIFICATION</scope>
</reference>
<dbReference type="AlphaFoldDB" id="A0A1X7VSD8"/>
<dbReference type="OrthoDB" id="2016582at2759"/>
<protein>
    <submittedName>
        <fullName evidence="1">Uncharacterized protein</fullName>
    </submittedName>
</protein>
<organism evidence="1">
    <name type="scientific">Amphimedon queenslandica</name>
    <name type="common">Sponge</name>
    <dbReference type="NCBI Taxonomy" id="400682"/>
    <lineage>
        <taxon>Eukaryota</taxon>
        <taxon>Metazoa</taxon>
        <taxon>Porifera</taxon>
        <taxon>Demospongiae</taxon>
        <taxon>Heteroscleromorpha</taxon>
        <taxon>Haplosclerida</taxon>
        <taxon>Niphatidae</taxon>
        <taxon>Amphimedon</taxon>
    </lineage>
</organism>
<sequence>MDDTAVHIAVGLCLGLPICHPHSCRHGGCQVTVFATHGLSCTRSEGRHLCHSSVNSLVQRALSAAGVPSCLEPSSLARSDGMRPDGVNMVPWSSGKPLVWDATCPDTLAPSHESIAVRGPRSVAKAAEMKKWAKYDALHHSYSFAPVAIETLGAIGPMSLKFLRQLRTQIREQSGEESFSYLMQQISVVVWRANAVSVMGSLPESAHPDNFFFL</sequence>
<accession>A0A1X7VSD8</accession>
<dbReference type="EnsemblMetazoa" id="Aqu2.1.43007_001">
    <property type="protein sequence ID" value="Aqu2.1.43007_001"/>
    <property type="gene ID" value="Aqu2.1.43007"/>
</dbReference>